<proteinExistence type="predicted"/>
<dbReference type="OrthoDB" id="2418426at2759"/>
<dbReference type="AlphaFoldDB" id="A0A9N9CFL8"/>
<evidence type="ECO:0000313" key="2">
    <source>
        <dbReference type="Proteomes" id="UP000789831"/>
    </source>
</evidence>
<reference evidence="1" key="1">
    <citation type="submission" date="2021-06" db="EMBL/GenBank/DDBJ databases">
        <authorList>
            <person name="Kallberg Y."/>
            <person name="Tangrot J."/>
            <person name="Rosling A."/>
        </authorList>
    </citation>
    <scope>NUCLEOTIDE SEQUENCE</scope>
    <source>
        <strain evidence="1">MT106</strain>
    </source>
</reference>
<organism evidence="1 2">
    <name type="scientific">Ambispora gerdemannii</name>
    <dbReference type="NCBI Taxonomy" id="144530"/>
    <lineage>
        <taxon>Eukaryota</taxon>
        <taxon>Fungi</taxon>
        <taxon>Fungi incertae sedis</taxon>
        <taxon>Mucoromycota</taxon>
        <taxon>Glomeromycotina</taxon>
        <taxon>Glomeromycetes</taxon>
        <taxon>Archaeosporales</taxon>
        <taxon>Ambisporaceae</taxon>
        <taxon>Ambispora</taxon>
    </lineage>
</organism>
<dbReference type="Proteomes" id="UP000789831">
    <property type="component" value="Unassembled WGS sequence"/>
</dbReference>
<gene>
    <name evidence="1" type="ORF">AGERDE_LOCUS8969</name>
</gene>
<name>A0A9N9CFL8_9GLOM</name>
<accession>A0A9N9CFL8</accession>
<sequence>MEKHVSNINTQKYRSNYDAINYDSTDGKAQLKPAVAWKRQVFNRLRYRPFYIAYSYLDDQDFTLTLMFHGAFYDYPTTYQEAIDYGFFFYGAPVESIKPDFKYPLETVGGDKLYLVYTYLDIQEGFQFTFDKLFDDERTAIEYAAKLAEPEDVSRTTYVDHNGEKFDSKHRDVINARVAVDVLPVWRKRDSTI</sequence>
<comment type="caution">
    <text evidence="1">The sequence shown here is derived from an EMBL/GenBank/DDBJ whole genome shotgun (WGS) entry which is preliminary data.</text>
</comment>
<dbReference type="EMBL" id="CAJVPL010002076">
    <property type="protein sequence ID" value="CAG8598363.1"/>
    <property type="molecule type" value="Genomic_DNA"/>
</dbReference>
<protein>
    <submittedName>
        <fullName evidence="1">12876_t:CDS:1</fullName>
    </submittedName>
</protein>
<evidence type="ECO:0000313" key="1">
    <source>
        <dbReference type="EMBL" id="CAG8598363.1"/>
    </source>
</evidence>
<keyword evidence="2" id="KW-1185">Reference proteome</keyword>